<keyword evidence="2" id="KW-0067">ATP-binding</keyword>
<organism evidence="4 5">
    <name type="scientific">Musa troglodytarum</name>
    <name type="common">fe'i banana</name>
    <dbReference type="NCBI Taxonomy" id="320322"/>
    <lineage>
        <taxon>Eukaryota</taxon>
        <taxon>Viridiplantae</taxon>
        <taxon>Streptophyta</taxon>
        <taxon>Embryophyta</taxon>
        <taxon>Tracheophyta</taxon>
        <taxon>Spermatophyta</taxon>
        <taxon>Magnoliopsida</taxon>
        <taxon>Liliopsida</taxon>
        <taxon>Zingiberales</taxon>
        <taxon>Musaceae</taxon>
        <taxon>Musa</taxon>
    </lineage>
</organism>
<dbReference type="InterPro" id="IPR036181">
    <property type="entry name" value="MIT_dom_sf"/>
</dbReference>
<keyword evidence="5" id="KW-1185">Reference proteome</keyword>
<evidence type="ECO:0000256" key="2">
    <source>
        <dbReference type="ARBA" id="ARBA00022840"/>
    </source>
</evidence>
<keyword evidence="1" id="KW-0547">Nucleotide-binding</keyword>
<dbReference type="InterPro" id="IPR007330">
    <property type="entry name" value="MIT_dom"/>
</dbReference>
<protein>
    <submittedName>
        <fullName evidence="4">Vacuolar protein sorting-associated protein</fullName>
    </submittedName>
</protein>
<proteinExistence type="predicted"/>
<dbReference type="GO" id="GO:0016197">
    <property type="term" value="P:endosomal transport"/>
    <property type="evidence" value="ECO:0007669"/>
    <property type="project" value="TreeGrafter"/>
</dbReference>
<accession>A0A9E7GFY0</accession>
<dbReference type="SMART" id="SM00745">
    <property type="entry name" value="MIT"/>
    <property type="match status" value="1"/>
</dbReference>
<gene>
    <name evidence="4" type="ORF">MUK42_31502</name>
</gene>
<sequence length="105" mass="12346">MYSNFKEQAIEYVKQAVREDNARNYVKAFPLYMNALEYFRTHLKYEKNPKIKEVITQKAGLESAKQALQVAVILPVKFPQFFTGLCSFAIFERCKLLVQTYFLVH</sequence>
<feature type="domain" description="MIT" evidence="3">
    <location>
        <begin position="2"/>
        <end position="70"/>
    </location>
</feature>
<dbReference type="InterPro" id="IPR050304">
    <property type="entry name" value="MT-severing_AAA_ATPase"/>
</dbReference>
<dbReference type="GO" id="GO:0005524">
    <property type="term" value="F:ATP binding"/>
    <property type="evidence" value="ECO:0007669"/>
    <property type="project" value="UniProtKB-KW"/>
</dbReference>
<dbReference type="OrthoDB" id="600961at2759"/>
<dbReference type="Proteomes" id="UP001055439">
    <property type="component" value="Chromosome 6"/>
</dbReference>
<dbReference type="FunFam" id="1.20.58.80:FF:000007">
    <property type="entry name" value="Suppressor of K+ transport growth defect 1"/>
    <property type="match status" value="1"/>
</dbReference>
<evidence type="ECO:0000259" key="3">
    <source>
        <dbReference type="SMART" id="SM00745"/>
    </source>
</evidence>
<name>A0A9E7GFY0_9LILI</name>
<evidence type="ECO:0000313" key="5">
    <source>
        <dbReference type="Proteomes" id="UP001055439"/>
    </source>
</evidence>
<dbReference type="GO" id="GO:0016887">
    <property type="term" value="F:ATP hydrolysis activity"/>
    <property type="evidence" value="ECO:0007669"/>
    <property type="project" value="TreeGrafter"/>
</dbReference>
<dbReference type="Gene3D" id="1.20.58.80">
    <property type="entry name" value="Phosphotransferase system, lactose/cellobiose-type IIA subunit"/>
    <property type="match status" value="1"/>
</dbReference>
<evidence type="ECO:0000313" key="4">
    <source>
        <dbReference type="EMBL" id="URE11807.1"/>
    </source>
</evidence>
<reference evidence="4" key="1">
    <citation type="submission" date="2022-05" db="EMBL/GenBank/DDBJ databases">
        <title>The Musa troglodytarum L. genome provides insights into the mechanism of non-climacteric behaviour and enrichment of carotenoids.</title>
        <authorList>
            <person name="Wang J."/>
        </authorList>
    </citation>
    <scope>NUCLEOTIDE SEQUENCE</scope>
    <source>
        <tissue evidence="4">Leaf</tissue>
    </source>
</reference>
<dbReference type="EMBL" id="CP097508">
    <property type="protein sequence ID" value="URE11807.1"/>
    <property type="molecule type" value="Genomic_DNA"/>
</dbReference>
<dbReference type="PANTHER" id="PTHR23074:SF83">
    <property type="entry name" value="VACUOLAR PROTEIN SORTING-ASSOCIATED PROTEIN 4A"/>
    <property type="match status" value="1"/>
</dbReference>
<dbReference type="SUPFAM" id="SSF116846">
    <property type="entry name" value="MIT domain"/>
    <property type="match status" value="1"/>
</dbReference>
<evidence type="ECO:0000256" key="1">
    <source>
        <dbReference type="ARBA" id="ARBA00022741"/>
    </source>
</evidence>
<dbReference type="PANTHER" id="PTHR23074">
    <property type="entry name" value="AAA DOMAIN-CONTAINING"/>
    <property type="match status" value="1"/>
</dbReference>
<dbReference type="Pfam" id="PF04212">
    <property type="entry name" value="MIT"/>
    <property type="match status" value="1"/>
</dbReference>
<dbReference type="GO" id="GO:0007033">
    <property type="term" value="P:vacuole organization"/>
    <property type="evidence" value="ECO:0007669"/>
    <property type="project" value="TreeGrafter"/>
</dbReference>
<dbReference type="AlphaFoldDB" id="A0A9E7GFY0"/>